<protein>
    <submittedName>
        <fullName evidence="2">Uncharacterized protein</fullName>
    </submittedName>
</protein>
<dbReference type="OrthoDB" id="4578738at2"/>
<sequence length="429" mass="45428">MSGGRCWSSIVATSDERAALSLGPDAEWLIGCVLYEGHPGAHASDGDQPHHGRRRWLVWGDFARGAQMLRDEDPCPMAGVDGSPCRFYRGHSGPHSVAAPAAPPVMEAPRVDPASPMDRRPAAAAAYVPPSRPSFPPTAPWPAPSAFDMDPDPPTETFAPLPTPPGWPHVVDSRTAMDRLFADLPSLRPEDAPFVPPSPDGTWRTFGDAPPTPVAAIPTDPVPAEPAEVDVVDVEVVDVDEVDVVDPPSGPVDDVPPIEVPDGAVAVHPEPVIITSEESVTSGPAKFVPADDRSGKRQKHKRKKVDNTYEPSLGDDAPGGATTVVFRDDPDATLMEVRPTSDAVLTTSILQVIASNDDPLRMGVPTTLRRAATATPELTGADLKAMTAAVRGAADRLRDEAAADDARELREALRDVAGTIAEIASRLPE</sequence>
<proteinExistence type="predicted"/>
<evidence type="ECO:0000313" key="3">
    <source>
        <dbReference type="Proteomes" id="UP000035009"/>
    </source>
</evidence>
<gene>
    <name evidence="2" type="ORF">GM1_005_00440</name>
</gene>
<organism evidence="2 3">
    <name type="scientific">Gordonia malaquae NBRC 108250</name>
    <dbReference type="NCBI Taxonomy" id="1223542"/>
    <lineage>
        <taxon>Bacteria</taxon>
        <taxon>Bacillati</taxon>
        <taxon>Actinomycetota</taxon>
        <taxon>Actinomycetes</taxon>
        <taxon>Mycobacteriales</taxon>
        <taxon>Gordoniaceae</taxon>
        <taxon>Gordonia</taxon>
    </lineage>
</organism>
<dbReference type="STRING" id="410332.SAMN04488550_0372"/>
<dbReference type="EMBL" id="BAOP01000005">
    <property type="protein sequence ID" value="GAC78861.1"/>
    <property type="molecule type" value="Genomic_DNA"/>
</dbReference>
<name>M3TBU2_GORML</name>
<evidence type="ECO:0000256" key="1">
    <source>
        <dbReference type="SAM" id="MobiDB-lite"/>
    </source>
</evidence>
<dbReference type="RefSeq" id="WP_008377013.1">
    <property type="nucleotide sequence ID" value="NZ_BAOP01000005.1"/>
</dbReference>
<comment type="caution">
    <text evidence="2">The sequence shown here is derived from an EMBL/GenBank/DDBJ whole genome shotgun (WGS) entry which is preliminary data.</text>
</comment>
<keyword evidence="3" id="KW-1185">Reference proteome</keyword>
<feature type="region of interest" description="Disordered" evidence="1">
    <location>
        <begin position="201"/>
        <end position="222"/>
    </location>
</feature>
<dbReference type="Proteomes" id="UP000035009">
    <property type="component" value="Unassembled WGS sequence"/>
</dbReference>
<feature type="region of interest" description="Disordered" evidence="1">
    <location>
        <begin position="278"/>
        <end position="322"/>
    </location>
</feature>
<reference evidence="2 3" key="1">
    <citation type="submission" date="2013-02" db="EMBL/GenBank/DDBJ databases">
        <title>Whole genome shotgun sequence of Gordonia malaquae NBRC 108250.</title>
        <authorList>
            <person name="Yoshida I."/>
            <person name="Hosoyama A."/>
            <person name="Tsuchikane K."/>
            <person name="Ando Y."/>
            <person name="Baba S."/>
            <person name="Ohji S."/>
            <person name="Hamada M."/>
            <person name="Tamura T."/>
            <person name="Yamazoe A."/>
            <person name="Yamazaki S."/>
            <person name="Fujita N."/>
        </authorList>
    </citation>
    <scope>NUCLEOTIDE SEQUENCE [LARGE SCALE GENOMIC DNA]</scope>
    <source>
        <strain evidence="2 3">NBRC 108250</strain>
    </source>
</reference>
<dbReference type="AlphaFoldDB" id="M3TBU2"/>
<evidence type="ECO:0000313" key="2">
    <source>
        <dbReference type="EMBL" id="GAC78861.1"/>
    </source>
</evidence>
<dbReference type="eggNOG" id="ENOG502ZWG6">
    <property type="taxonomic scope" value="Bacteria"/>
</dbReference>
<accession>M3TBU2</accession>